<organism evidence="7 8">
    <name type="scientific">Nonomuraea solani</name>
    <dbReference type="NCBI Taxonomy" id="1144553"/>
    <lineage>
        <taxon>Bacteria</taxon>
        <taxon>Bacillati</taxon>
        <taxon>Actinomycetota</taxon>
        <taxon>Actinomycetes</taxon>
        <taxon>Streptosporangiales</taxon>
        <taxon>Streptosporangiaceae</taxon>
        <taxon>Nonomuraea</taxon>
    </lineage>
</organism>
<dbReference type="AlphaFoldDB" id="A0A1H6BXZ4"/>
<dbReference type="InterPro" id="IPR050131">
    <property type="entry name" value="Peptidase_S8_subtilisin-like"/>
</dbReference>
<evidence type="ECO:0000256" key="5">
    <source>
        <dbReference type="PROSITE-ProRule" id="PRU01240"/>
    </source>
</evidence>
<evidence type="ECO:0000313" key="7">
    <source>
        <dbReference type="EMBL" id="SEG65584.1"/>
    </source>
</evidence>
<dbReference type="OrthoDB" id="614750at2"/>
<comment type="similarity">
    <text evidence="1 5">Belongs to the peptidase S8 family.</text>
</comment>
<proteinExistence type="inferred from homology"/>
<evidence type="ECO:0000256" key="4">
    <source>
        <dbReference type="ARBA" id="ARBA00022825"/>
    </source>
</evidence>
<keyword evidence="4" id="KW-0720">Serine protease</keyword>
<name>A0A1H6BXZ4_9ACTN</name>
<dbReference type="Proteomes" id="UP000236732">
    <property type="component" value="Unassembled WGS sequence"/>
</dbReference>
<accession>A0A1H6BXZ4</accession>
<dbReference type="Gene3D" id="3.40.50.200">
    <property type="entry name" value="Peptidase S8/S53 domain"/>
    <property type="match status" value="1"/>
</dbReference>
<keyword evidence="8" id="KW-1185">Reference proteome</keyword>
<dbReference type="InterPro" id="IPR036852">
    <property type="entry name" value="Peptidase_S8/S53_dom_sf"/>
</dbReference>
<evidence type="ECO:0000256" key="2">
    <source>
        <dbReference type="ARBA" id="ARBA00022670"/>
    </source>
</evidence>
<evidence type="ECO:0000313" key="8">
    <source>
        <dbReference type="Proteomes" id="UP000236732"/>
    </source>
</evidence>
<keyword evidence="3" id="KW-0378">Hydrolase</keyword>
<dbReference type="PANTHER" id="PTHR43806:SF11">
    <property type="entry name" value="CEREVISIN-RELATED"/>
    <property type="match status" value="1"/>
</dbReference>
<dbReference type="Pfam" id="PF00082">
    <property type="entry name" value="Peptidase_S8"/>
    <property type="match status" value="1"/>
</dbReference>
<dbReference type="SUPFAM" id="SSF52743">
    <property type="entry name" value="Subtilisin-like"/>
    <property type="match status" value="1"/>
</dbReference>
<gene>
    <name evidence="7" type="ORF">SAMN05444920_103742</name>
</gene>
<dbReference type="InterPro" id="IPR000209">
    <property type="entry name" value="Peptidase_S8/S53_dom"/>
</dbReference>
<reference evidence="7 8" key="1">
    <citation type="submission" date="2016-10" db="EMBL/GenBank/DDBJ databases">
        <authorList>
            <person name="de Groot N.N."/>
        </authorList>
    </citation>
    <scope>NUCLEOTIDE SEQUENCE [LARGE SCALE GENOMIC DNA]</scope>
    <source>
        <strain evidence="7 8">CGMCC 4.7037</strain>
    </source>
</reference>
<evidence type="ECO:0000256" key="1">
    <source>
        <dbReference type="ARBA" id="ARBA00011073"/>
    </source>
</evidence>
<comment type="caution">
    <text evidence="5">Lacks conserved residue(s) required for the propagation of feature annotation.</text>
</comment>
<feature type="domain" description="Peptidase S8/S53" evidence="6">
    <location>
        <begin position="1"/>
        <end position="150"/>
    </location>
</feature>
<protein>
    <submittedName>
        <fullName evidence="7">Subtilase family protein</fullName>
    </submittedName>
</protein>
<dbReference type="PROSITE" id="PS00138">
    <property type="entry name" value="SUBTILASE_SER"/>
    <property type="match status" value="1"/>
</dbReference>
<evidence type="ECO:0000256" key="3">
    <source>
        <dbReference type="ARBA" id="ARBA00022801"/>
    </source>
</evidence>
<keyword evidence="2" id="KW-0645">Protease</keyword>
<dbReference type="GO" id="GO:0006508">
    <property type="term" value="P:proteolysis"/>
    <property type="evidence" value="ECO:0007669"/>
    <property type="project" value="UniProtKB-KW"/>
</dbReference>
<evidence type="ECO:0000259" key="6">
    <source>
        <dbReference type="Pfam" id="PF00082"/>
    </source>
</evidence>
<dbReference type="GO" id="GO:0004252">
    <property type="term" value="F:serine-type endopeptidase activity"/>
    <property type="evidence" value="ECO:0007669"/>
    <property type="project" value="InterPro"/>
</dbReference>
<dbReference type="InterPro" id="IPR023828">
    <property type="entry name" value="Peptidase_S8_Ser-AS"/>
</dbReference>
<dbReference type="EMBL" id="FNVT01000003">
    <property type="protein sequence ID" value="SEG65584.1"/>
    <property type="molecule type" value="Genomic_DNA"/>
</dbReference>
<dbReference type="PROSITE" id="PS51892">
    <property type="entry name" value="SUBTILASE"/>
    <property type="match status" value="1"/>
</dbReference>
<dbReference type="PANTHER" id="PTHR43806">
    <property type="entry name" value="PEPTIDASE S8"/>
    <property type="match status" value="1"/>
</dbReference>
<sequence length="725" mass="76038">MSLGGGDDPGLDPVEQALENLTAQHGTLFVVSAGNAGRQRTIGSPGSADSALTVGAVDRNERLAPFSSQGPRIGDHALKPDITAPGVGIVAARSTHAHEGEGSYLSQSGTSMAAPHVAGAAAIVAAQHPGWTPARLKAALMASARPGTIGVYGQGAGRVDVDRATTQLITANPPGLGFGHQRWPHTDDEPITRTLTYTNTGPAPVTLDFSVRALDGGGRPLDAALFSVTPGSVTVPAVGSAEVSVTADTRADLPDGPLGGYLTATGGGTEVITPLGVDKEVESHDLTLNQTGRDGRPATSIRTVLHRLDGGSEDMIVLMGQQATTTLHLPRGTWSISTTFLGTTGTLLTHPGLELTAPRTLDLDARLGMPLSITPPDPTVKQVNAQVGYRGRLADGTFFASLVTRPSFETLYGAQLGGDQTYPHALSKVSGSWAGGTDDSPYAYHLGYFTPGRMVTGFQRKVTQQELATVKVDNAQQFAGTTGTTATGPQPRDGDFAHSYAGNGIALPSVQTEYVNTDGGIRWKRWFHETGAEGDEVQSVNGRPTTYQRGRTHTEEWNRGVFAPAYEAAGVKGEGITRSVDRIFVHFDFYHGDGQGRPGSSSAPRQRSALYRDGALVAKGTGVGAQVFTVPPEAATYRVETEAERDEPFTSTRILTAWTFRSEQAPDAVRLPAATISFAPALDNRNIARGGVPFTVPVTVWPASGSEGHRLKDLTVEASTDDGAT</sequence>